<comment type="caution">
    <text evidence="2">The sequence shown here is derived from an EMBL/GenBank/DDBJ whole genome shotgun (WGS) entry which is preliminary data.</text>
</comment>
<dbReference type="Proteomes" id="UP000540191">
    <property type="component" value="Unassembled WGS sequence"/>
</dbReference>
<feature type="transmembrane region" description="Helical" evidence="1">
    <location>
        <begin position="16"/>
        <end position="40"/>
    </location>
</feature>
<sequence>MPDTSLGDRKHAGSPLLTAVLVLGVVVMLASLLALILLLTAYFSAGTAWPPLYALTMFGLPAGFALMFLHVVLSAIRRSRLEHR</sequence>
<organism evidence="2 3">
    <name type="scientific">Micrococcus cohnii</name>
    <dbReference type="NCBI Taxonomy" id="993416"/>
    <lineage>
        <taxon>Bacteria</taxon>
        <taxon>Bacillati</taxon>
        <taxon>Actinomycetota</taxon>
        <taxon>Actinomycetes</taxon>
        <taxon>Micrococcales</taxon>
        <taxon>Micrococcaceae</taxon>
        <taxon>Micrococcus</taxon>
    </lineage>
</organism>
<keyword evidence="1" id="KW-1133">Transmembrane helix</keyword>
<keyword evidence="1" id="KW-0472">Membrane</keyword>
<keyword evidence="3" id="KW-1185">Reference proteome</keyword>
<gene>
    <name evidence="2" type="ORF">HDA30_000027</name>
</gene>
<reference evidence="2 3" key="1">
    <citation type="submission" date="2020-08" db="EMBL/GenBank/DDBJ databases">
        <title>Sequencing the genomes of 1000 actinobacteria strains.</title>
        <authorList>
            <person name="Klenk H.-P."/>
        </authorList>
    </citation>
    <scope>NUCLEOTIDE SEQUENCE [LARGE SCALE GENOMIC DNA]</scope>
    <source>
        <strain evidence="2 3">DSM 23974</strain>
    </source>
</reference>
<evidence type="ECO:0000256" key="1">
    <source>
        <dbReference type="SAM" id="Phobius"/>
    </source>
</evidence>
<name>A0A7W7DW37_9MICC</name>
<dbReference type="AlphaFoldDB" id="A0A7W7DW37"/>
<evidence type="ECO:0000313" key="2">
    <source>
        <dbReference type="EMBL" id="MBB4734519.1"/>
    </source>
</evidence>
<dbReference type="RefSeq" id="WP_184240719.1">
    <property type="nucleotide sequence ID" value="NZ_JACHNA010000001.1"/>
</dbReference>
<accession>A0A7W7DW37</accession>
<protein>
    <submittedName>
        <fullName evidence="2">Putative membrane protein YphA (DoxX/SURF4 family)</fullName>
    </submittedName>
</protein>
<evidence type="ECO:0000313" key="3">
    <source>
        <dbReference type="Proteomes" id="UP000540191"/>
    </source>
</evidence>
<keyword evidence="1" id="KW-0812">Transmembrane</keyword>
<proteinExistence type="predicted"/>
<dbReference type="EMBL" id="JACHNA010000001">
    <property type="protein sequence ID" value="MBB4734519.1"/>
    <property type="molecule type" value="Genomic_DNA"/>
</dbReference>
<feature type="transmembrane region" description="Helical" evidence="1">
    <location>
        <begin position="52"/>
        <end position="76"/>
    </location>
</feature>